<dbReference type="SUPFAM" id="SSF55347">
    <property type="entry name" value="Glyceraldehyde-3-phosphate dehydrogenase-like, C-terminal domain"/>
    <property type="match status" value="1"/>
</dbReference>
<dbReference type="RefSeq" id="WP_184827898.1">
    <property type="nucleotide sequence ID" value="NZ_JACHMM010000001.1"/>
</dbReference>
<proteinExistence type="predicted"/>
<dbReference type="PANTHER" id="PTHR43377">
    <property type="entry name" value="BILIVERDIN REDUCTASE A"/>
    <property type="match status" value="1"/>
</dbReference>
<evidence type="ECO:0000313" key="4">
    <source>
        <dbReference type="Proteomes" id="UP000542813"/>
    </source>
</evidence>
<organism evidence="3 4">
    <name type="scientific">Jiangella mangrovi</name>
    <dbReference type="NCBI Taxonomy" id="1524084"/>
    <lineage>
        <taxon>Bacteria</taxon>
        <taxon>Bacillati</taxon>
        <taxon>Actinomycetota</taxon>
        <taxon>Actinomycetes</taxon>
        <taxon>Jiangellales</taxon>
        <taxon>Jiangellaceae</taxon>
        <taxon>Jiangella</taxon>
    </lineage>
</organism>
<dbReference type="AlphaFoldDB" id="A0A7W9LPC6"/>
<dbReference type="Pfam" id="PF22725">
    <property type="entry name" value="GFO_IDH_MocA_C3"/>
    <property type="match status" value="1"/>
</dbReference>
<dbReference type="InterPro" id="IPR055170">
    <property type="entry name" value="GFO_IDH_MocA-like_dom"/>
</dbReference>
<protein>
    <submittedName>
        <fullName evidence="3">Putative dehydrogenase</fullName>
    </submittedName>
</protein>
<reference evidence="3 4" key="1">
    <citation type="submission" date="2020-08" db="EMBL/GenBank/DDBJ databases">
        <title>Sequencing the genomes of 1000 actinobacteria strains.</title>
        <authorList>
            <person name="Klenk H.-P."/>
        </authorList>
    </citation>
    <scope>NUCLEOTIDE SEQUENCE [LARGE SCALE GENOMIC DNA]</scope>
    <source>
        <strain evidence="3 4">DSM 102122</strain>
    </source>
</reference>
<dbReference type="Pfam" id="PF01408">
    <property type="entry name" value="GFO_IDH_MocA"/>
    <property type="match status" value="1"/>
</dbReference>
<evidence type="ECO:0000259" key="2">
    <source>
        <dbReference type="Pfam" id="PF22725"/>
    </source>
</evidence>
<dbReference type="GO" id="GO:0000166">
    <property type="term" value="F:nucleotide binding"/>
    <property type="evidence" value="ECO:0007669"/>
    <property type="project" value="InterPro"/>
</dbReference>
<dbReference type="Gene3D" id="3.40.50.720">
    <property type="entry name" value="NAD(P)-binding Rossmann-like Domain"/>
    <property type="match status" value="1"/>
</dbReference>
<dbReference type="InterPro" id="IPR000683">
    <property type="entry name" value="Gfo/Idh/MocA-like_OxRdtase_N"/>
</dbReference>
<sequence length="337" mass="34994">MESSSGYNPRVGVLVVGTGAIAELHLAAVHRHPDAELAGVVDLVPARAAAAARANGGAPWSADLAEALAWPGVDAVIACAPNDAHAEIGVAVAAAGKHLLIEKPLATTVDDAHRLVAAFAERGLILTAAHTHRHYEYARSVHAAIAAGAVGLPRLIRLSVLGGWIWPDWRAWVLDPAKSGGHELHNGVHLLDLVTWWMGDRPTRVFARGRKQTAAELEIHDYLELVVEFEGGGVAVCEMSRGHRPATLGYRDVLAVGDGGSLAVPWDAAASVLFGESGTALLPVAESDGFATQLDAWLTAVRGGPDPMPAAEAALAVTLAVAARRSIADGVPVEVAA</sequence>
<evidence type="ECO:0000313" key="3">
    <source>
        <dbReference type="EMBL" id="MBB5791263.1"/>
    </source>
</evidence>
<dbReference type="PANTHER" id="PTHR43377:SF1">
    <property type="entry name" value="BILIVERDIN REDUCTASE A"/>
    <property type="match status" value="1"/>
</dbReference>
<dbReference type="Gene3D" id="3.30.360.10">
    <property type="entry name" value="Dihydrodipicolinate Reductase, domain 2"/>
    <property type="match status" value="1"/>
</dbReference>
<accession>A0A7W9LPC6</accession>
<feature type="domain" description="Gfo/Idh/MocA-like oxidoreductase N-terminal" evidence="1">
    <location>
        <begin position="12"/>
        <end position="130"/>
    </location>
</feature>
<dbReference type="InterPro" id="IPR051450">
    <property type="entry name" value="Gfo/Idh/MocA_Oxidoreductases"/>
</dbReference>
<evidence type="ECO:0000259" key="1">
    <source>
        <dbReference type="Pfam" id="PF01408"/>
    </source>
</evidence>
<dbReference type="Proteomes" id="UP000542813">
    <property type="component" value="Unassembled WGS sequence"/>
</dbReference>
<dbReference type="SUPFAM" id="SSF51735">
    <property type="entry name" value="NAD(P)-binding Rossmann-fold domains"/>
    <property type="match status" value="1"/>
</dbReference>
<keyword evidence="4" id="KW-1185">Reference proteome</keyword>
<comment type="caution">
    <text evidence="3">The sequence shown here is derived from an EMBL/GenBank/DDBJ whole genome shotgun (WGS) entry which is preliminary data.</text>
</comment>
<feature type="domain" description="GFO/IDH/MocA-like oxidoreductase" evidence="2">
    <location>
        <begin position="139"/>
        <end position="261"/>
    </location>
</feature>
<dbReference type="EMBL" id="JACHMM010000001">
    <property type="protein sequence ID" value="MBB5791263.1"/>
    <property type="molecule type" value="Genomic_DNA"/>
</dbReference>
<name>A0A7W9LPC6_9ACTN</name>
<gene>
    <name evidence="3" type="ORF">HD601_005838</name>
</gene>
<dbReference type="InterPro" id="IPR036291">
    <property type="entry name" value="NAD(P)-bd_dom_sf"/>
</dbReference>